<evidence type="ECO:0000259" key="3">
    <source>
        <dbReference type="PROSITE" id="PS50887"/>
    </source>
</evidence>
<dbReference type="InterPro" id="IPR000160">
    <property type="entry name" value="GGDEF_dom"/>
</dbReference>
<dbReference type="Pfam" id="PF00990">
    <property type="entry name" value="GGDEF"/>
    <property type="match status" value="1"/>
</dbReference>
<dbReference type="SUPFAM" id="SSF55073">
    <property type="entry name" value="Nucleotide cyclase"/>
    <property type="match status" value="1"/>
</dbReference>
<name>A0A1E3XFA7_9BACT</name>
<dbReference type="EC" id="2.7.7.65" evidence="1"/>
<dbReference type="InterPro" id="IPR043128">
    <property type="entry name" value="Rev_trsase/Diguanyl_cyclase"/>
</dbReference>
<evidence type="ECO:0000256" key="2">
    <source>
        <dbReference type="ARBA" id="ARBA00034247"/>
    </source>
</evidence>
<evidence type="ECO:0000313" key="4">
    <source>
        <dbReference type="EMBL" id="ODS34270.1"/>
    </source>
</evidence>
<dbReference type="InterPro" id="IPR050469">
    <property type="entry name" value="Diguanylate_Cyclase"/>
</dbReference>
<dbReference type="PROSITE" id="PS50887">
    <property type="entry name" value="GGDEF"/>
    <property type="match status" value="1"/>
</dbReference>
<dbReference type="GO" id="GO:1902201">
    <property type="term" value="P:negative regulation of bacterial-type flagellum-dependent cell motility"/>
    <property type="evidence" value="ECO:0007669"/>
    <property type="project" value="TreeGrafter"/>
</dbReference>
<dbReference type="InterPro" id="IPR029787">
    <property type="entry name" value="Nucleotide_cyclase"/>
</dbReference>
<comment type="caution">
    <text evidence="4">The sequence shown here is derived from an EMBL/GenBank/DDBJ whole genome shotgun (WGS) entry which is preliminary data.</text>
</comment>
<organism evidence="4 5">
    <name type="scientific">Candidatus Scalindua rubra</name>
    <dbReference type="NCBI Taxonomy" id="1872076"/>
    <lineage>
        <taxon>Bacteria</taxon>
        <taxon>Pseudomonadati</taxon>
        <taxon>Planctomycetota</taxon>
        <taxon>Candidatus Brocadiia</taxon>
        <taxon>Candidatus Brocadiales</taxon>
        <taxon>Candidatus Scalinduaceae</taxon>
        <taxon>Candidatus Scalindua</taxon>
    </lineage>
</organism>
<dbReference type="PANTHER" id="PTHR45138">
    <property type="entry name" value="REGULATORY COMPONENTS OF SENSORY TRANSDUCTION SYSTEM"/>
    <property type="match status" value="1"/>
</dbReference>
<sequence length="83" mass="9146">MILLRGTPVNNTVQIAERLRQCVEAYVFPPFKDSGCVTVSIGGCGLPPDRPIQPLIETADKSLYMAKDNGRNQVKICAEQKKL</sequence>
<dbReference type="EMBL" id="MAYW01000010">
    <property type="protein sequence ID" value="ODS34270.1"/>
    <property type="molecule type" value="Genomic_DNA"/>
</dbReference>
<dbReference type="Gene3D" id="3.30.70.270">
    <property type="match status" value="1"/>
</dbReference>
<dbReference type="GO" id="GO:0005886">
    <property type="term" value="C:plasma membrane"/>
    <property type="evidence" value="ECO:0007669"/>
    <property type="project" value="TreeGrafter"/>
</dbReference>
<accession>A0A1E3XFA7</accession>
<dbReference type="GO" id="GO:0043709">
    <property type="term" value="P:cell adhesion involved in single-species biofilm formation"/>
    <property type="evidence" value="ECO:0007669"/>
    <property type="project" value="TreeGrafter"/>
</dbReference>
<dbReference type="Proteomes" id="UP000094056">
    <property type="component" value="Unassembled WGS sequence"/>
</dbReference>
<dbReference type="AlphaFoldDB" id="A0A1E3XFA7"/>
<comment type="catalytic activity">
    <reaction evidence="2">
        <text>2 GTP = 3',3'-c-di-GMP + 2 diphosphate</text>
        <dbReference type="Rhea" id="RHEA:24898"/>
        <dbReference type="ChEBI" id="CHEBI:33019"/>
        <dbReference type="ChEBI" id="CHEBI:37565"/>
        <dbReference type="ChEBI" id="CHEBI:58805"/>
        <dbReference type="EC" id="2.7.7.65"/>
    </reaction>
</comment>
<gene>
    <name evidence="4" type="ORF">SCARUB_00644</name>
</gene>
<protein>
    <recommendedName>
        <fullName evidence="1">diguanylate cyclase</fullName>
        <ecNumber evidence="1">2.7.7.65</ecNumber>
    </recommendedName>
</protein>
<dbReference type="GO" id="GO:0052621">
    <property type="term" value="F:diguanylate cyclase activity"/>
    <property type="evidence" value="ECO:0007669"/>
    <property type="project" value="UniProtKB-EC"/>
</dbReference>
<feature type="domain" description="GGDEF" evidence="3">
    <location>
        <begin position="1"/>
        <end position="79"/>
    </location>
</feature>
<proteinExistence type="predicted"/>
<dbReference type="NCBIfam" id="TIGR00254">
    <property type="entry name" value="GGDEF"/>
    <property type="match status" value="1"/>
</dbReference>
<evidence type="ECO:0000313" key="5">
    <source>
        <dbReference type="Proteomes" id="UP000094056"/>
    </source>
</evidence>
<evidence type="ECO:0000256" key="1">
    <source>
        <dbReference type="ARBA" id="ARBA00012528"/>
    </source>
</evidence>
<reference evidence="4 5" key="1">
    <citation type="submission" date="2016-07" db="EMBL/GenBank/DDBJ databases">
        <title>Draft genome of Scalindua rubra, obtained from a brine-seawater interface in the Red Sea, sheds light on salt adaptation in anammox bacteria.</title>
        <authorList>
            <person name="Speth D.R."/>
            <person name="Lagkouvardos I."/>
            <person name="Wang Y."/>
            <person name="Qian P.-Y."/>
            <person name="Dutilh B.E."/>
            <person name="Jetten M.S."/>
        </authorList>
    </citation>
    <scope>NUCLEOTIDE SEQUENCE [LARGE SCALE GENOMIC DNA]</scope>
    <source>
        <strain evidence="4">BSI-1</strain>
    </source>
</reference>
<dbReference type="PANTHER" id="PTHR45138:SF9">
    <property type="entry name" value="DIGUANYLATE CYCLASE DGCM-RELATED"/>
    <property type="match status" value="1"/>
</dbReference>